<keyword evidence="2" id="KW-1185">Reference proteome</keyword>
<evidence type="ECO:0000313" key="2">
    <source>
        <dbReference type="Proteomes" id="UP000663722"/>
    </source>
</evidence>
<dbReference type="EMBL" id="CP061800">
    <property type="protein sequence ID" value="QTA88231.1"/>
    <property type="molecule type" value="Genomic_DNA"/>
</dbReference>
<accession>A0A975BMH4</accession>
<proteinExistence type="predicted"/>
<name>A0A975BMH4_9BACT</name>
<evidence type="ECO:0000313" key="1">
    <source>
        <dbReference type="EMBL" id="QTA88231.1"/>
    </source>
</evidence>
<reference evidence="1" key="1">
    <citation type="journal article" date="2021" name="Microb. Physiol.">
        <title>Proteogenomic Insights into the Physiology of Marine, Sulfate-Reducing, Filamentous Desulfonema limicola and Desulfonema magnum.</title>
        <authorList>
            <person name="Schnaars V."/>
            <person name="Wohlbrand L."/>
            <person name="Scheve S."/>
            <person name="Hinrichs C."/>
            <person name="Reinhardt R."/>
            <person name="Rabus R."/>
        </authorList>
    </citation>
    <scope>NUCLEOTIDE SEQUENCE</scope>
    <source>
        <strain evidence="1">4be13</strain>
    </source>
</reference>
<dbReference type="AlphaFoldDB" id="A0A975BMH4"/>
<sequence>MAGKCVKGVTAFTVEAIIPKHITSVPVPFLRGHSVSYPTPEPHLKNIQNNLLQPFCIFHFFRHICRTL</sequence>
<dbReference type="KEGG" id="dmm:dnm_042730"/>
<gene>
    <name evidence="1" type="ORF">dnm_042730</name>
</gene>
<dbReference type="Proteomes" id="UP000663722">
    <property type="component" value="Chromosome"/>
</dbReference>
<protein>
    <submittedName>
        <fullName evidence="1">Uncharacterized protein</fullName>
    </submittedName>
</protein>
<organism evidence="1 2">
    <name type="scientific">Desulfonema magnum</name>
    <dbReference type="NCBI Taxonomy" id="45655"/>
    <lineage>
        <taxon>Bacteria</taxon>
        <taxon>Pseudomonadati</taxon>
        <taxon>Thermodesulfobacteriota</taxon>
        <taxon>Desulfobacteria</taxon>
        <taxon>Desulfobacterales</taxon>
        <taxon>Desulfococcaceae</taxon>
        <taxon>Desulfonema</taxon>
    </lineage>
</organism>